<evidence type="ECO:0000256" key="5">
    <source>
        <dbReference type="ARBA" id="ARBA00023136"/>
    </source>
</evidence>
<dbReference type="Proteomes" id="UP000288096">
    <property type="component" value="Unassembled WGS sequence"/>
</dbReference>
<reference evidence="9" key="2">
    <citation type="submission" date="2019-01" db="EMBL/GenBank/DDBJ databases">
        <title>Genome sequence of Desulfonema ishimotonii strain Tokyo 01.</title>
        <authorList>
            <person name="Fukui M."/>
        </authorList>
    </citation>
    <scope>NUCLEOTIDE SEQUENCE [LARGE SCALE GENOMIC DNA]</scope>
    <source>
        <strain evidence="9">Tokyo 01</strain>
    </source>
</reference>
<reference evidence="9" key="1">
    <citation type="submission" date="2017-11" db="EMBL/GenBank/DDBJ databases">
        <authorList>
            <person name="Watanabe M."/>
            <person name="Kojima H."/>
        </authorList>
    </citation>
    <scope>NUCLEOTIDE SEQUENCE [LARGE SCALE GENOMIC DNA]</scope>
    <source>
        <strain evidence="9">Tokyo 01</strain>
    </source>
</reference>
<evidence type="ECO:0000256" key="1">
    <source>
        <dbReference type="ARBA" id="ARBA00004236"/>
    </source>
</evidence>
<keyword evidence="6" id="KW-1133">Transmembrane helix</keyword>
<evidence type="ECO:0000256" key="2">
    <source>
        <dbReference type="ARBA" id="ARBA00022475"/>
    </source>
</evidence>
<feature type="transmembrane region" description="Helical" evidence="6">
    <location>
        <begin position="283"/>
        <end position="300"/>
    </location>
</feature>
<feature type="transmembrane region" description="Helical" evidence="6">
    <location>
        <begin position="20"/>
        <end position="40"/>
    </location>
</feature>
<feature type="transmembrane region" description="Helical" evidence="6">
    <location>
        <begin position="403"/>
        <end position="423"/>
    </location>
</feature>
<feature type="transmembrane region" description="Helical" evidence="6">
    <location>
        <begin position="369"/>
        <end position="391"/>
    </location>
</feature>
<keyword evidence="2" id="KW-1003">Cell membrane</keyword>
<organism evidence="8 9">
    <name type="scientific">Desulfonema ishimotonii</name>
    <dbReference type="NCBI Taxonomy" id="45657"/>
    <lineage>
        <taxon>Bacteria</taxon>
        <taxon>Pseudomonadati</taxon>
        <taxon>Thermodesulfobacteriota</taxon>
        <taxon>Desulfobacteria</taxon>
        <taxon>Desulfobacterales</taxon>
        <taxon>Desulfococcaceae</taxon>
        <taxon>Desulfonema</taxon>
    </lineage>
</organism>
<feature type="transmembrane region" description="Helical" evidence="6">
    <location>
        <begin position="92"/>
        <end position="109"/>
    </location>
</feature>
<dbReference type="Gene3D" id="3.90.550.10">
    <property type="entry name" value="Spore Coat Polysaccharide Biosynthesis Protein SpsA, Chain A"/>
    <property type="match status" value="1"/>
</dbReference>
<dbReference type="SUPFAM" id="SSF53448">
    <property type="entry name" value="Nucleotide-diphospho-sugar transferases"/>
    <property type="match status" value="1"/>
</dbReference>
<keyword evidence="3" id="KW-0328">Glycosyltransferase</keyword>
<evidence type="ECO:0000313" key="9">
    <source>
        <dbReference type="Proteomes" id="UP000288096"/>
    </source>
</evidence>
<feature type="transmembrane region" description="Helical" evidence="6">
    <location>
        <begin position="255"/>
        <end position="276"/>
    </location>
</feature>
<keyword evidence="6" id="KW-0812">Transmembrane</keyword>
<feature type="transmembrane region" description="Helical" evidence="6">
    <location>
        <begin position="185"/>
        <end position="202"/>
    </location>
</feature>
<dbReference type="GO" id="GO:0005886">
    <property type="term" value="C:plasma membrane"/>
    <property type="evidence" value="ECO:0007669"/>
    <property type="project" value="UniProtKB-SubCell"/>
</dbReference>
<evidence type="ECO:0000313" key="8">
    <source>
        <dbReference type="EMBL" id="GBC63798.1"/>
    </source>
</evidence>
<accession>A0A401G3H5</accession>
<evidence type="ECO:0000256" key="4">
    <source>
        <dbReference type="ARBA" id="ARBA00022679"/>
    </source>
</evidence>
<gene>
    <name evidence="8" type="ORF">DENIS_4796</name>
</gene>
<dbReference type="Pfam" id="PF26314">
    <property type="entry name" value="MptA_B_family"/>
    <property type="match status" value="1"/>
</dbReference>
<keyword evidence="5 6" id="KW-0472">Membrane</keyword>
<proteinExistence type="predicted"/>
<comment type="subcellular location">
    <subcellularLocation>
        <location evidence="1">Cell membrane</location>
    </subcellularLocation>
</comment>
<dbReference type="AlphaFoldDB" id="A0A401G3H5"/>
<evidence type="ECO:0000259" key="7">
    <source>
        <dbReference type="Pfam" id="PF00535"/>
    </source>
</evidence>
<dbReference type="PANTHER" id="PTHR43646:SF2">
    <property type="entry name" value="GLYCOSYLTRANSFERASE 2-LIKE DOMAIN-CONTAINING PROTEIN"/>
    <property type="match status" value="1"/>
</dbReference>
<keyword evidence="9" id="KW-1185">Reference proteome</keyword>
<feature type="domain" description="Glycosyltransferase 2-like" evidence="7">
    <location>
        <begin position="471"/>
        <end position="599"/>
    </location>
</feature>
<evidence type="ECO:0000256" key="6">
    <source>
        <dbReference type="SAM" id="Phobius"/>
    </source>
</evidence>
<evidence type="ECO:0000256" key="3">
    <source>
        <dbReference type="ARBA" id="ARBA00022676"/>
    </source>
</evidence>
<sequence length="716" mass="79400">MTGPDSAVKADRGRASWFPFFILATLMLLLCLKGGQFGFIGETPLRIPLPGGEKTVLIPSGGFILLFGLTWLTGLALLLAIPADLSDARRKGLILCLALLCRLALLPHPPSDDLSRYLWEGRLVREQINPYRYAPDDPALSRLAGEDPFHGDVNHPDIPAAYPPFILLLFSLVTRLGYTPMTMKLLAIAADMGTLWCLLRLLENRALPLSTALLYALNPVVLYSFAGQGHFDAIQNFFLLGAICFYDRKQWARMFLFAGLAIQSKYVAILTLPFLVRRDNLRYAWVALLAIGLPFLPFVTDGDPGQVFHGLTKFGTEYAFNGPVHGLLRGLTGGIGPATSVCKRLLAAALLFGWICFHPRQARFFNDPVSGCFFALGALLMFSPTVHFWYLSWVIPFLALRPFASWMLLCLSISGYFVANGILHHTGQWRLPVGWQIAEWLPVCGLWIRDIRIFFYQMRVPVPARPPASLSVIVPVRNEAGQIRDCIGAIRQNTAVCEIIVVDGGSTDATIATAGNAGARVLRHTAPPESGGGRGGQIRAGLMAARGDVVVIIHADTHVPPAALSRMLAVLGKQPMMAGGAIGGRFDGPGWKLRFLEFANSLRAVWLGISFGDQVQFFRRQPWVEQDLFPAIPLMEDIELSLRLRRMGRTVFLFGDATISARCWQTGVFRRTLLIISLFSGYLWKRMRGKTDTPEMYRRYYGKGRRQVSQNKRPAD</sequence>
<name>A0A401G3H5_9BACT</name>
<feature type="transmembrane region" description="Helical" evidence="6">
    <location>
        <begin position="60"/>
        <end position="80"/>
    </location>
</feature>
<keyword evidence="4 8" id="KW-0808">Transferase</keyword>
<dbReference type="InterPro" id="IPR001173">
    <property type="entry name" value="Glyco_trans_2-like"/>
</dbReference>
<dbReference type="InterPro" id="IPR029044">
    <property type="entry name" value="Nucleotide-diphossugar_trans"/>
</dbReference>
<dbReference type="PANTHER" id="PTHR43646">
    <property type="entry name" value="GLYCOSYLTRANSFERASE"/>
    <property type="match status" value="1"/>
</dbReference>
<dbReference type="EMBL" id="BEXT01000001">
    <property type="protein sequence ID" value="GBC63798.1"/>
    <property type="molecule type" value="Genomic_DNA"/>
</dbReference>
<comment type="caution">
    <text evidence="8">The sequence shown here is derived from an EMBL/GenBank/DDBJ whole genome shotgun (WGS) entry which is preliminary data.</text>
</comment>
<protein>
    <submittedName>
        <fullName evidence="8">Glycosyl transferase family 2</fullName>
    </submittedName>
</protein>
<dbReference type="Pfam" id="PF00535">
    <property type="entry name" value="Glycos_transf_2"/>
    <property type="match status" value="1"/>
</dbReference>
<dbReference type="GO" id="GO:0016757">
    <property type="term" value="F:glycosyltransferase activity"/>
    <property type="evidence" value="ECO:0007669"/>
    <property type="project" value="UniProtKB-KW"/>
</dbReference>
<feature type="transmembrane region" description="Helical" evidence="6">
    <location>
        <begin position="335"/>
        <end position="357"/>
    </location>
</feature>